<organism evidence="1 2">
    <name type="scientific">Marinobacterium nitratireducens</name>
    <dbReference type="NCBI Taxonomy" id="518897"/>
    <lineage>
        <taxon>Bacteria</taxon>
        <taxon>Pseudomonadati</taxon>
        <taxon>Pseudomonadota</taxon>
        <taxon>Gammaproteobacteria</taxon>
        <taxon>Oceanospirillales</taxon>
        <taxon>Oceanospirillaceae</taxon>
        <taxon>Marinobacterium</taxon>
    </lineage>
</organism>
<dbReference type="EMBL" id="BMLT01000007">
    <property type="protein sequence ID" value="GGO83889.1"/>
    <property type="molecule type" value="Genomic_DNA"/>
</dbReference>
<dbReference type="PANTHER" id="PTHR34309">
    <property type="entry name" value="SLR1406 PROTEIN"/>
    <property type="match status" value="1"/>
</dbReference>
<dbReference type="InterPro" id="IPR052517">
    <property type="entry name" value="GlcG_carb_metab_protein"/>
</dbReference>
<evidence type="ECO:0000313" key="2">
    <source>
        <dbReference type="Proteomes" id="UP000599578"/>
    </source>
</evidence>
<comment type="caution">
    <text evidence="1">The sequence shown here is derived from an EMBL/GenBank/DDBJ whole genome shotgun (WGS) entry which is preliminary data.</text>
</comment>
<dbReference type="SUPFAM" id="SSF143744">
    <property type="entry name" value="GlcG-like"/>
    <property type="match status" value="1"/>
</dbReference>
<dbReference type="Gene3D" id="3.30.450.150">
    <property type="entry name" value="Haem-degrading domain"/>
    <property type="match status" value="1"/>
</dbReference>
<keyword evidence="2" id="KW-1185">Reference proteome</keyword>
<protein>
    <recommendedName>
        <fullName evidence="3">Heme-binding protein</fullName>
    </recommendedName>
</protein>
<accession>A0A917ZIS6</accession>
<dbReference type="Pfam" id="PF03928">
    <property type="entry name" value="HbpS-like"/>
    <property type="match status" value="1"/>
</dbReference>
<dbReference type="RefSeq" id="WP_188861321.1">
    <property type="nucleotide sequence ID" value="NZ_BMLT01000007.1"/>
</dbReference>
<dbReference type="InterPro" id="IPR038084">
    <property type="entry name" value="PduO/GlcC-like_sf"/>
</dbReference>
<evidence type="ECO:0000313" key="1">
    <source>
        <dbReference type="EMBL" id="GGO83889.1"/>
    </source>
</evidence>
<dbReference type="InterPro" id="IPR005624">
    <property type="entry name" value="PduO/GlcC-like"/>
</dbReference>
<dbReference type="PANTHER" id="PTHR34309:SF10">
    <property type="entry name" value="SLR1406 PROTEIN"/>
    <property type="match status" value="1"/>
</dbReference>
<reference evidence="1 2" key="1">
    <citation type="journal article" date="2014" name="Int. J. Syst. Evol. Microbiol.">
        <title>Complete genome sequence of Corynebacterium casei LMG S-19264T (=DSM 44701T), isolated from a smear-ripened cheese.</title>
        <authorList>
            <consortium name="US DOE Joint Genome Institute (JGI-PGF)"/>
            <person name="Walter F."/>
            <person name="Albersmeier A."/>
            <person name="Kalinowski J."/>
            <person name="Ruckert C."/>
        </authorList>
    </citation>
    <scope>NUCLEOTIDE SEQUENCE [LARGE SCALE GENOMIC DNA]</scope>
    <source>
        <strain evidence="1 2">CGMCC 1.7286</strain>
    </source>
</reference>
<dbReference type="AlphaFoldDB" id="A0A917ZIS6"/>
<sequence>MNSFVTHYFIKSELAGKLAQAAIEHARSTNIEICATVCDPAGHPVALLRTDRVRPPAIGFAIDKAYTAATLHTSTQAFHERAASRPALAMGLANRERILVFPGGLPIYGDGQLIGGIGVSGATETEDVECARAALAALGLAESPQGT</sequence>
<proteinExistence type="predicted"/>
<gene>
    <name evidence="1" type="ORF">GCM10011348_28860</name>
</gene>
<dbReference type="Proteomes" id="UP000599578">
    <property type="component" value="Unassembled WGS sequence"/>
</dbReference>
<name>A0A917ZIS6_9GAMM</name>
<evidence type="ECO:0008006" key="3">
    <source>
        <dbReference type="Google" id="ProtNLM"/>
    </source>
</evidence>